<proteinExistence type="predicted"/>
<reference evidence="1 2" key="1">
    <citation type="journal article" date="2011" name="Proc. Natl. Acad. Sci. U.S.A.">
        <title>Evolutionary erosion of yeast sex chromosomes by mating-type switching accidents.</title>
        <authorList>
            <person name="Gordon J.L."/>
            <person name="Armisen D."/>
            <person name="Proux-Wera E."/>
            <person name="Oheigeartaigh S.S."/>
            <person name="Byrne K.P."/>
            <person name="Wolfe K.H."/>
        </authorList>
    </citation>
    <scope>NUCLEOTIDE SEQUENCE [LARGE SCALE GENOMIC DNA]</scope>
    <source>
        <strain evidence="2">ATCC 24235 / CBS 4417 / NBRC 1672 / NRRL Y-8282 / UCD 70-5</strain>
    </source>
</reference>
<protein>
    <submittedName>
        <fullName evidence="1">Uncharacterized protein</fullName>
    </submittedName>
</protein>
<evidence type="ECO:0000313" key="2">
    <source>
        <dbReference type="Proteomes" id="UP000005666"/>
    </source>
</evidence>
<evidence type="ECO:0000313" key="1">
    <source>
        <dbReference type="EMBL" id="CCE65796.1"/>
    </source>
</evidence>
<name>G8C0W8_TETPH</name>
<dbReference type="AlphaFoldDB" id="G8C0W8"/>
<dbReference type="KEGG" id="tpf:TPHA_0N00150"/>
<dbReference type="RefSeq" id="XP_003688230.1">
    <property type="nucleotide sequence ID" value="XM_003688182.1"/>
</dbReference>
<accession>G8C0W8</accession>
<organism evidence="1 2">
    <name type="scientific">Tetrapisispora phaffii (strain ATCC 24235 / CBS 4417 / NBRC 1672 / NRRL Y-8282 / UCD 70-5)</name>
    <name type="common">Yeast</name>
    <name type="synonym">Fabospora phaffii</name>
    <dbReference type="NCBI Taxonomy" id="1071381"/>
    <lineage>
        <taxon>Eukaryota</taxon>
        <taxon>Fungi</taxon>
        <taxon>Dikarya</taxon>
        <taxon>Ascomycota</taxon>
        <taxon>Saccharomycotina</taxon>
        <taxon>Saccharomycetes</taxon>
        <taxon>Saccharomycetales</taxon>
        <taxon>Saccharomycetaceae</taxon>
        <taxon>Tetrapisispora</taxon>
    </lineage>
</organism>
<dbReference type="Proteomes" id="UP000005666">
    <property type="component" value="Chromosome 14"/>
</dbReference>
<dbReference type="EMBL" id="HE612869">
    <property type="protein sequence ID" value="CCE65796.1"/>
    <property type="molecule type" value="Genomic_DNA"/>
</dbReference>
<dbReference type="HOGENOM" id="CLU_1563929_0_0_1"/>
<dbReference type="GeneID" id="11532120"/>
<keyword evidence="2" id="KW-1185">Reference proteome</keyword>
<sequence length="171" mass="19145">MQTLSESMSFAYERPWKPLFHRDKSKFQQKTVSYIFVIHSLSVVLTLRHLLHSPCRDSKVSSGRLFQRTTATSRGGPFSAQDAGPMRSRYFVVCPLQCYLVSFYPAWHRCRRRRARSAAAAGAPVVGYPGCVLARIPQLAGKRHRAAPTGGSCNVLVELASVTWCWFSPPA</sequence>
<gene>
    <name evidence="1" type="primary">TPHA0N00150</name>
    <name evidence="1" type="ordered locus">TPHA_0N00150</name>
</gene>